<gene>
    <name evidence="1" type="ORF">IFM89_014073</name>
</gene>
<sequence>MIGFDVKLERKLRSIRFGVSGLGRNMPQTVEVNTEDLSAKPVIDVDCCIFPLAVVECIEEMYSYHRKNEYGF</sequence>
<evidence type="ECO:0000313" key="1">
    <source>
        <dbReference type="EMBL" id="KAF9600946.1"/>
    </source>
</evidence>
<dbReference type="Proteomes" id="UP000631114">
    <property type="component" value="Unassembled WGS sequence"/>
</dbReference>
<evidence type="ECO:0000313" key="2">
    <source>
        <dbReference type="Proteomes" id="UP000631114"/>
    </source>
</evidence>
<comment type="caution">
    <text evidence="1">The sequence shown here is derived from an EMBL/GenBank/DDBJ whole genome shotgun (WGS) entry which is preliminary data.</text>
</comment>
<proteinExistence type="predicted"/>
<accession>A0A835HJT0</accession>
<dbReference type="OrthoDB" id="1739800at2759"/>
<dbReference type="EMBL" id="JADFTS010000006">
    <property type="protein sequence ID" value="KAF9600946.1"/>
    <property type="molecule type" value="Genomic_DNA"/>
</dbReference>
<reference evidence="1 2" key="1">
    <citation type="submission" date="2020-10" db="EMBL/GenBank/DDBJ databases">
        <title>The Coptis chinensis genome and diversification of protoberbering-type alkaloids.</title>
        <authorList>
            <person name="Wang B."/>
            <person name="Shu S."/>
            <person name="Song C."/>
            <person name="Liu Y."/>
        </authorList>
    </citation>
    <scope>NUCLEOTIDE SEQUENCE [LARGE SCALE GENOMIC DNA]</scope>
    <source>
        <strain evidence="1">HL-2020</strain>
        <tissue evidence="1">Leaf</tissue>
    </source>
</reference>
<keyword evidence="2" id="KW-1185">Reference proteome</keyword>
<protein>
    <submittedName>
        <fullName evidence="1">Uncharacterized protein</fullName>
    </submittedName>
</protein>
<name>A0A835HJT0_9MAGN</name>
<dbReference type="AlphaFoldDB" id="A0A835HJT0"/>
<organism evidence="1 2">
    <name type="scientific">Coptis chinensis</name>
    <dbReference type="NCBI Taxonomy" id="261450"/>
    <lineage>
        <taxon>Eukaryota</taxon>
        <taxon>Viridiplantae</taxon>
        <taxon>Streptophyta</taxon>
        <taxon>Embryophyta</taxon>
        <taxon>Tracheophyta</taxon>
        <taxon>Spermatophyta</taxon>
        <taxon>Magnoliopsida</taxon>
        <taxon>Ranunculales</taxon>
        <taxon>Ranunculaceae</taxon>
        <taxon>Coptidoideae</taxon>
        <taxon>Coptis</taxon>
    </lineage>
</organism>